<evidence type="ECO:0000256" key="1">
    <source>
        <dbReference type="ARBA" id="ARBA00022723"/>
    </source>
</evidence>
<name>A0AAU8DRV8_9ACTN</name>
<dbReference type="PANTHER" id="PTHR43782">
    <property type="entry name" value="ARGINASE"/>
    <property type="match status" value="1"/>
</dbReference>
<dbReference type="SUPFAM" id="SSF52768">
    <property type="entry name" value="Arginase/deacetylase"/>
    <property type="match status" value="1"/>
</dbReference>
<sequence>MSNPRVNVLGVPNSAGAYCVGVERAPAVVRDAGLIEALTAAGCEVHDHGDLTERLWVPDRSNRYAQNLDDEVAATLELAEAASNFLSAEAKLLVLGGSCVVAVGMCAALARLGQSPRLIYIDRHLDLNTPHSTTEGSLSWMGMAHALDLEGAAPELAGVAGGTPLLDRSDLVYLGVDLSRETTEWERDQADSLGLTLVDQQVLCNDPGQAAREARNSLGPGAFVVHLDVDVLDFLDAPIAENVNGRNSGPTIEQLGQALAELLPDPDCWGITIGQLDPAHAAADPTAVPRLVAALASALTAPRQG</sequence>
<reference evidence="5" key="1">
    <citation type="submission" date="2024-05" db="EMBL/GenBank/DDBJ databases">
        <authorList>
            <person name="Cai S.Y."/>
            <person name="Jin L.M."/>
            <person name="Li H.R."/>
        </authorList>
    </citation>
    <scope>NUCLEOTIDE SEQUENCE</scope>
    <source>
        <strain evidence="5">A5-74</strain>
    </source>
</reference>
<dbReference type="PANTHER" id="PTHR43782:SF3">
    <property type="entry name" value="ARGINASE"/>
    <property type="match status" value="1"/>
</dbReference>
<dbReference type="Pfam" id="PF00491">
    <property type="entry name" value="Arginase"/>
    <property type="match status" value="1"/>
</dbReference>
<evidence type="ECO:0000313" key="5">
    <source>
        <dbReference type="EMBL" id="XCG64483.1"/>
    </source>
</evidence>
<evidence type="ECO:0000256" key="3">
    <source>
        <dbReference type="ARBA" id="ARBA00023211"/>
    </source>
</evidence>
<dbReference type="PROSITE" id="PS51409">
    <property type="entry name" value="ARGINASE_2"/>
    <property type="match status" value="1"/>
</dbReference>
<keyword evidence="2" id="KW-0378">Hydrolase</keyword>
<dbReference type="AlphaFoldDB" id="A0AAU8DRV8"/>
<dbReference type="InterPro" id="IPR006035">
    <property type="entry name" value="Ureohydrolase"/>
</dbReference>
<comment type="similarity">
    <text evidence="4">Belongs to the arginase family.</text>
</comment>
<dbReference type="GO" id="GO:0004053">
    <property type="term" value="F:arginase activity"/>
    <property type="evidence" value="ECO:0007669"/>
    <property type="project" value="TreeGrafter"/>
</dbReference>
<evidence type="ECO:0000256" key="4">
    <source>
        <dbReference type="PROSITE-ProRule" id="PRU00742"/>
    </source>
</evidence>
<dbReference type="GO" id="GO:0005829">
    <property type="term" value="C:cytosol"/>
    <property type="evidence" value="ECO:0007669"/>
    <property type="project" value="TreeGrafter"/>
</dbReference>
<accession>A0AAU8DRV8</accession>
<dbReference type="InterPro" id="IPR023696">
    <property type="entry name" value="Ureohydrolase_dom_sf"/>
</dbReference>
<organism evidence="5">
    <name type="scientific">Nakamurella sp. A5-74</name>
    <dbReference type="NCBI Taxonomy" id="3158264"/>
    <lineage>
        <taxon>Bacteria</taxon>
        <taxon>Bacillati</taxon>
        <taxon>Actinomycetota</taxon>
        <taxon>Actinomycetes</taxon>
        <taxon>Nakamurellales</taxon>
        <taxon>Nakamurellaceae</taxon>
        <taxon>Nakamurella</taxon>
    </lineage>
</organism>
<protein>
    <submittedName>
        <fullName evidence="5">Arginase family protein</fullName>
    </submittedName>
</protein>
<keyword evidence="1" id="KW-0479">Metal-binding</keyword>
<dbReference type="EMBL" id="CP159218">
    <property type="protein sequence ID" value="XCG64483.1"/>
    <property type="molecule type" value="Genomic_DNA"/>
</dbReference>
<dbReference type="Gene3D" id="3.40.800.10">
    <property type="entry name" value="Ureohydrolase domain"/>
    <property type="match status" value="1"/>
</dbReference>
<proteinExistence type="inferred from homology"/>
<dbReference type="RefSeq" id="WP_353650096.1">
    <property type="nucleotide sequence ID" value="NZ_CP159218.1"/>
</dbReference>
<gene>
    <name evidence="5" type="ORF">ABLG96_03850</name>
</gene>
<dbReference type="GO" id="GO:0030145">
    <property type="term" value="F:manganese ion binding"/>
    <property type="evidence" value="ECO:0007669"/>
    <property type="project" value="TreeGrafter"/>
</dbReference>
<evidence type="ECO:0000256" key="2">
    <source>
        <dbReference type="ARBA" id="ARBA00022801"/>
    </source>
</evidence>
<keyword evidence="3" id="KW-0464">Manganese</keyword>